<evidence type="ECO:0000313" key="3">
    <source>
        <dbReference type="Proteomes" id="UP000774283"/>
    </source>
</evidence>
<keyword evidence="1" id="KW-0812">Transmembrane</keyword>
<reference evidence="2 3" key="1">
    <citation type="submission" date="2020-04" db="EMBL/GenBank/DDBJ databases">
        <title>MicrobeNet Type strains.</title>
        <authorList>
            <person name="Nicholson A.C."/>
        </authorList>
    </citation>
    <scope>NUCLEOTIDE SEQUENCE [LARGE SCALE GENOMIC DNA]</scope>
    <source>
        <strain evidence="2 3">ATCC BAA-789</strain>
    </source>
</reference>
<evidence type="ECO:0000313" key="2">
    <source>
        <dbReference type="EMBL" id="NKX93730.1"/>
    </source>
</evidence>
<feature type="transmembrane region" description="Helical" evidence="1">
    <location>
        <begin position="312"/>
        <end position="332"/>
    </location>
</feature>
<keyword evidence="3" id="KW-1185">Reference proteome</keyword>
<feature type="transmembrane region" description="Helical" evidence="1">
    <location>
        <begin position="193"/>
        <end position="219"/>
    </location>
</feature>
<sequence>MSWWELLPGLLTMTVAVVVPGALVLRAAGVRGILALGGGAAVSVALYGTTAIVLDRLGVAWSWPPVLVALTAAVGLAALLGGWGRRTRRVRGSAPDGLADPDLRLDRRGAAWVGGAVAVSALLLALPIARGMVAPDALMQHWDGVYHVSGVQAILDTGNASSLGAMAPLYGAVSPTVYYPAAWHGIVALAPGFASVAAAANASTFVFGVVVWLLGMAALGRTLLGGDPRRTALVVVLGAGFSAFPVVILSTLAQWPFGAGIALIPGVLALMVAALRGHPGVAPITAPGRLVPTGVVLLTALAGVALAHASALFSALLLLVPGVVALLARGLARRWRTGEPARRRRVAVGTSVAAVALVVGGAVLLANPVVRNVLAYERDVDTPFHLAVLHTVLGQPLGWPTVGNLPVALLTIVGIVAVVRASLRRARTGAPDAPRDAAVVGQASIWIVVAYVLVVALTALASGPPNVLRLLTGLWYTQAARVGAVLPVVAAPLAAVGALACARFMGTRATRTDGPVARRLRGVPVVAAASGLVVALVVVTVGWFVPARTGRFEQAYVPEKIVWGTMVRAEEVELLRRMPQTTPADAVVLGDPRNGAAFTYSVAHRRAVFPQLAVQNLSADQRLLRERFADLDAEVCAAVERLGVTHFYLDTAGVADGAKVDVDAVGLLRAPASGVEVVDTAGTTTLYRVTGC</sequence>
<feature type="transmembrane region" description="Helical" evidence="1">
    <location>
        <begin position="405"/>
        <end position="423"/>
    </location>
</feature>
<keyword evidence="1" id="KW-1133">Transmembrane helix</keyword>
<proteinExistence type="predicted"/>
<feature type="transmembrane region" description="Helical" evidence="1">
    <location>
        <begin position="32"/>
        <end position="54"/>
    </location>
</feature>
<dbReference type="EMBL" id="JAAXOW010000003">
    <property type="protein sequence ID" value="NKX93730.1"/>
    <property type="molecule type" value="Genomic_DNA"/>
</dbReference>
<dbReference type="RefSeq" id="WP_168447786.1">
    <property type="nucleotide sequence ID" value="NZ_JAAXOW010000003.1"/>
</dbReference>
<accession>A0A9X5FCL6</accession>
<feature type="transmembrane region" description="Helical" evidence="1">
    <location>
        <begin position="523"/>
        <end position="545"/>
    </location>
</feature>
<keyword evidence="1" id="KW-0472">Membrane</keyword>
<organism evidence="2 3">
    <name type="scientific">Sanguibacter hominis ATCC BAA-789</name>
    <dbReference type="NCBI Taxonomy" id="1312740"/>
    <lineage>
        <taxon>Bacteria</taxon>
        <taxon>Bacillati</taxon>
        <taxon>Actinomycetota</taxon>
        <taxon>Actinomycetes</taxon>
        <taxon>Micrococcales</taxon>
        <taxon>Sanguibacteraceae</taxon>
        <taxon>Sanguibacter</taxon>
    </lineage>
</organism>
<feature type="transmembrane region" description="Helical" evidence="1">
    <location>
        <begin position="6"/>
        <end position="25"/>
    </location>
</feature>
<dbReference type="Proteomes" id="UP000774283">
    <property type="component" value="Unassembled WGS sequence"/>
</dbReference>
<feature type="transmembrane region" description="Helical" evidence="1">
    <location>
        <begin position="110"/>
        <end position="129"/>
    </location>
</feature>
<gene>
    <name evidence="2" type="ORF">HF995_10695</name>
</gene>
<feature type="transmembrane region" description="Helical" evidence="1">
    <location>
        <begin position="344"/>
        <end position="366"/>
    </location>
</feature>
<name>A0A9X5FCL6_9MICO</name>
<feature type="transmembrane region" description="Helical" evidence="1">
    <location>
        <begin position="255"/>
        <end position="275"/>
    </location>
</feature>
<evidence type="ECO:0000256" key="1">
    <source>
        <dbReference type="SAM" id="Phobius"/>
    </source>
</evidence>
<protein>
    <submittedName>
        <fullName evidence="2">Uncharacterized protein</fullName>
    </submittedName>
</protein>
<comment type="caution">
    <text evidence="2">The sequence shown here is derived from an EMBL/GenBank/DDBJ whole genome shotgun (WGS) entry which is preliminary data.</text>
</comment>
<dbReference type="Pfam" id="PF20176">
    <property type="entry name" value="DUF6541"/>
    <property type="match status" value="1"/>
</dbReference>
<dbReference type="AlphaFoldDB" id="A0A9X5FCL6"/>
<feature type="transmembrane region" description="Helical" evidence="1">
    <location>
        <begin position="443"/>
        <end position="462"/>
    </location>
</feature>
<feature type="transmembrane region" description="Helical" evidence="1">
    <location>
        <begin position="60"/>
        <end position="83"/>
    </location>
</feature>
<feature type="transmembrane region" description="Helical" evidence="1">
    <location>
        <begin position="482"/>
        <end position="502"/>
    </location>
</feature>
<dbReference type="InterPro" id="IPR046671">
    <property type="entry name" value="DUF6541"/>
</dbReference>
<feature type="transmembrane region" description="Helical" evidence="1">
    <location>
        <begin position="231"/>
        <end position="249"/>
    </location>
</feature>